<evidence type="ECO:0000256" key="1">
    <source>
        <dbReference type="SAM" id="MobiDB-lite"/>
    </source>
</evidence>
<feature type="compositionally biased region" description="Polar residues" evidence="1">
    <location>
        <begin position="577"/>
        <end position="589"/>
    </location>
</feature>
<feature type="compositionally biased region" description="Basic and acidic residues" evidence="1">
    <location>
        <begin position="344"/>
        <end position="355"/>
    </location>
</feature>
<dbReference type="KEGG" id="trg:TRUGW13939_05796"/>
<feature type="region of interest" description="Disordered" evidence="1">
    <location>
        <begin position="793"/>
        <end position="886"/>
    </location>
</feature>
<feature type="region of interest" description="Disordered" evidence="1">
    <location>
        <begin position="682"/>
        <end position="740"/>
    </location>
</feature>
<feature type="compositionally biased region" description="Basic and acidic residues" evidence="1">
    <location>
        <begin position="644"/>
        <end position="653"/>
    </location>
</feature>
<feature type="compositionally biased region" description="Low complexity" evidence="1">
    <location>
        <begin position="806"/>
        <end position="815"/>
    </location>
</feature>
<feature type="compositionally biased region" description="Polar residues" evidence="1">
    <location>
        <begin position="793"/>
        <end position="805"/>
    </location>
</feature>
<dbReference type="AlphaFoldDB" id="A0A7H8QX77"/>
<dbReference type="InterPro" id="IPR040206">
    <property type="entry name" value="Zds1/2"/>
</dbReference>
<feature type="region of interest" description="Disordered" evidence="1">
    <location>
        <begin position="56"/>
        <end position="160"/>
    </location>
</feature>
<feature type="compositionally biased region" description="Acidic residues" evidence="1">
    <location>
        <begin position="835"/>
        <end position="845"/>
    </location>
</feature>
<gene>
    <name evidence="3" type="ORF">TRUGW13939_05796</name>
</gene>
<dbReference type="GeneID" id="55993293"/>
<dbReference type="Proteomes" id="UP000509510">
    <property type="component" value="Chromosome III"/>
</dbReference>
<feature type="compositionally biased region" description="Basic and acidic residues" evidence="1">
    <location>
        <begin position="682"/>
        <end position="702"/>
    </location>
</feature>
<proteinExistence type="predicted"/>
<evidence type="ECO:0000313" key="4">
    <source>
        <dbReference type="Proteomes" id="UP000509510"/>
    </source>
</evidence>
<feature type="compositionally biased region" description="Basic and acidic residues" evidence="1">
    <location>
        <begin position="620"/>
        <end position="634"/>
    </location>
</feature>
<feature type="compositionally biased region" description="Polar residues" evidence="1">
    <location>
        <begin position="726"/>
        <end position="736"/>
    </location>
</feature>
<dbReference type="OrthoDB" id="443981at2759"/>
<feature type="compositionally biased region" description="Basic residues" evidence="1">
    <location>
        <begin position="365"/>
        <end position="379"/>
    </location>
</feature>
<evidence type="ECO:0000313" key="3">
    <source>
        <dbReference type="EMBL" id="QKX58669.1"/>
    </source>
</evidence>
<dbReference type="InterPro" id="IPR013941">
    <property type="entry name" value="ZDS1_C"/>
</dbReference>
<dbReference type="RefSeq" id="XP_035344847.1">
    <property type="nucleotide sequence ID" value="XM_035488954.1"/>
</dbReference>
<evidence type="ECO:0000259" key="2">
    <source>
        <dbReference type="SMART" id="SM01327"/>
    </source>
</evidence>
<feature type="region of interest" description="Disordered" evidence="1">
    <location>
        <begin position="257"/>
        <end position="659"/>
    </location>
</feature>
<name>A0A7H8QX77_TALRU</name>
<dbReference type="GO" id="GO:0030010">
    <property type="term" value="P:establishment of cell polarity"/>
    <property type="evidence" value="ECO:0007669"/>
    <property type="project" value="TreeGrafter"/>
</dbReference>
<feature type="compositionally biased region" description="Low complexity" evidence="1">
    <location>
        <begin position="99"/>
        <end position="126"/>
    </location>
</feature>
<dbReference type="SMART" id="SM01327">
    <property type="entry name" value="Zds_C"/>
    <property type="match status" value="1"/>
</dbReference>
<keyword evidence="4" id="KW-1185">Reference proteome</keyword>
<feature type="compositionally biased region" description="Basic and acidic residues" evidence="1">
    <location>
        <begin position="592"/>
        <end position="611"/>
    </location>
</feature>
<feature type="compositionally biased region" description="Basic and acidic residues" evidence="1">
    <location>
        <begin position="877"/>
        <end position="886"/>
    </location>
</feature>
<feature type="compositionally biased region" description="Polar residues" evidence="1">
    <location>
        <begin position="454"/>
        <end position="495"/>
    </location>
</feature>
<dbReference type="GO" id="GO:0005737">
    <property type="term" value="C:cytoplasm"/>
    <property type="evidence" value="ECO:0007669"/>
    <property type="project" value="TreeGrafter"/>
</dbReference>
<protein>
    <recommendedName>
        <fullName evidence="2">Protein Zds1 C-terminal domain-containing protein</fullName>
    </recommendedName>
</protein>
<sequence>MQTSTGYLEADGAGAARRGHVPQLSISDDAHHVTEAIGHLYGDDDRRDERRLSYMPSPLGETLSVTPASPANANTNAVNANGKMEPGARLATGSVASSTNNNNNNNNDTTRNNNNTTTNNNKNNRNGQRPETLSSRPPVTKAPSFEREPSSPVHLSPVDTANSSFPLNDIDYESDPAAITQELNNLAAIRRMSMDVTGDPDLPSFSNLQVPSVPPSASADENDASRLFWVPARLHPELAPKEFKSFLESKTDQIKRRSSDFSSSLSVASDDSAAGLRRKRSMLSRQIDDSNEYTDGADKLERKRSEGQREKSESMNPNLHELEEMVDDSKQVNKEALALLGGADRSDMSTTEDKPILPPAPPGHSLKRSTRTQYRKGSLKKGERLPYSKRLGRTPETLGGDPLSNAAEDPPVIKPLTRSSTDPGRSISERNAPQQNPVALVDQSKSTALPPGSASGSAFDSMADSKSPQPRQWHSRLSSNGRSTVQLPQSSQTLPQIVETPPPAEPNNNRIQSSNLQQSVVIPERTSSQDTSSSSSSGALPSISVFSKRSASQKHHNSHNSSQTLTDLASHPAPLPGNTTRTDNLSLIPTLSEDKRQESKKSHKKDSDGGRKSSWPWSRGSDDKEKKKDGESKKSKTKQTAAEKAYDKLDNTRLDVLQSSIDSIPRGRESLVLERPIDHRLEEERRKESSRKSTDSKKDKESGLLSSIFGGGKKKSGGDHKKSASRTLSPEPSSIRQIPDEDYPWSRFNILEERAIYRMAHIKLANPRRPLHSQVLLSNFMYSYLAKVQQMHPQMSIPTSPSQRAQQQQQQQQQQSDQPDEYTQYQRYQEYSDQSYDEYDYEPEDHGDQYQSNGRQTYDKDNTYQHYDGSYGSGEAAQRESDQGMW</sequence>
<feature type="compositionally biased region" description="Low complexity" evidence="1">
    <location>
        <begin position="260"/>
        <end position="274"/>
    </location>
</feature>
<feature type="compositionally biased region" description="Basic and acidic residues" evidence="1">
    <location>
        <begin position="296"/>
        <end position="313"/>
    </location>
</feature>
<feature type="compositionally biased region" description="Polar residues" evidence="1">
    <location>
        <begin position="506"/>
        <end position="520"/>
    </location>
</feature>
<feature type="compositionally biased region" description="Polar residues" evidence="1">
    <location>
        <begin position="127"/>
        <end position="137"/>
    </location>
</feature>
<feature type="compositionally biased region" description="Low complexity" evidence="1">
    <location>
        <begin position="65"/>
        <end position="81"/>
    </location>
</feature>
<dbReference type="GO" id="GO:0010971">
    <property type="term" value="P:positive regulation of G2/M transition of mitotic cell cycle"/>
    <property type="evidence" value="ECO:0007669"/>
    <property type="project" value="TreeGrafter"/>
</dbReference>
<dbReference type="PANTHER" id="PTHR28089">
    <property type="entry name" value="PROTEIN ZDS1-RELATED"/>
    <property type="match status" value="1"/>
</dbReference>
<organism evidence="3 4">
    <name type="scientific">Talaromyces rugulosus</name>
    <name type="common">Penicillium rugulosum</name>
    <dbReference type="NCBI Taxonomy" id="121627"/>
    <lineage>
        <taxon>Eukaryota</taxon>
        <taxon>Fungi</taxon>
        <taxon>Dikarya</taxon>
        <taxon>Ascomycota</taxon>
        <taxon>Pezizomycotina</taxon>
        <taxon>Eurotiomycetes</taxon>
        <taxon>Eurotiomycetidae</taxon>
        <taxon>Eurotiales</taxon>
        <taxon>Trichocomaceae</taxon>
        <taxon>Talaromyces</taxon>
        <taxon>Talaromyces sect. Islandici</taxon>
    </lineage>
</organism>
<feature type="compositionally biased region" description="Basic and acidic residues" evidence="1">
    <location>
        <begin position="320"/>
        <end position="333"/>
    </location>
</feature>
<reference evidence="4" key="1">
    <citation type="submission" date="2020-06" db="EMBL/GenBank/DDBJ databases">
        <title>A chromosome-scale genome assembly of Talaromyces rugulosus W13939.</title>
        <authorList>
            <person name="Wang B."/>
            <person name="Guo L."/>
            <person name="Ye K."/>
            <person name="Wang L."/>
        </authorList>
    </citation>
    <scope>NUCLEOTIDE SEQUENCE [LARGE SCALE GENOMIC DNA]</scope>
    <source>
        <strain evidence="4">W13939</strain>
    </source>
</reference>
<feature type="domain" description="Protein Zds1 C-terminal" evidence="2">
    <location>
        <begin position="737"/>
        <end position="789"/>
    </location>
</feature>
<accession>A0A7H8QX77</accession>
<dbReference type="EMBL" id="CP055900">
    <property type="protein sequence ID" value="QKX58669.1"/>
    <property type="molecule type" value="Genomic_DNA"/>
</dbReference>
<feature type="compositionally biased region" description="Polar residues" evidence="1">
    <location>
        <begin position="417"/>
        <end position="447"/>
    </location>
</feature>
<dbReference type="Pfam" id="PF08632">
    <property type="entry name" value="Zds_C"/>
    <property type="match status" value="1"/>
</dbReference>
<dbReference type="PANTHER" id="PTHR28089:SF1">
    <property type="entry name" value="PROTEIN ZDS1-RELATED"/>
    <property type="match status" value="1"/>
</dbReference>
<feature type="compositionally biased region" description="Low complexity" evidence="1">
    <location>
        <begin position="528"/>
        <end position="544"/>
    </location>
</feature>